<dbReference type="OrthoDB" id="6068645at2759"/>
<protein>
    <submittedName>
        <fullName evidence="1">Uncharacterized protein</fullName>
    </submittedName>
</protein>
<comment type="caution">
    <text evidence="1">The sequence shown here is derived from an EMBL/GenBank/DDBJ whole genome shotgun (WGS) entry which is preliminary data.</text>
</comment>
<proteinExistence type="predicted"/>
<reference evidence="1" key="1">
    <citation type="submission" date="2021-03" db="EMBL/GenBank/DDBJ databases">
        <authorList>
            <person name="Bekaert M."/>
        </authorList>
    </citation>
    <scope>NUCLEOTIDE SEQUENCE</scope>
</reference>
<dbReference type="EMBL" id="CAJPWZ010001801">
    <property type="protein sequence ID" value="CAG2224322.1"/>
    <property type="molecule type" value="Genomic_DNA"/>
</dbReference>
<keyword evidence="2" id="KW-1185">Reference proteome</keyword>
<name>A0A8S3SRQ5_MYTED</name>
<dbReference type="Proteomes" id="UP000683360">
    <property type="component" value="Unassembled WGS sequence"/>
</dbReference>
<sequence>MIGCCYVIRETSKALLTWSENGDHIQNCSLAGTAWGIAIIRGTNEAVVTLPYIDSIQFVNITSMVPGKVINVSARCYGITVIKDMIVLGGAGKVSFLSMTGSLNKIFNVGMDVLLSLKANTRDMIYCCEGNDDTLHCIDIHGTVIFSYKSPDFNGPVDMALDGQDNLYVTARRSNKLHRLSKDGKFIDILLKKEDGLDEPFGIAFNKKFTKLFTANGQLYRNKKVMIFDCA</sequence>
<dbReference type="InterPro" id="IPR011042">
    <property type="entry name" value="6-blade_b-propeller_TolB-like"/>
</dbReference>
<evidence type="ECO:0000313" key="2">
    <source>
        <dbReference type="Proteomes" id="UP000683360"/>
    </source>
</evidence>
<organism evidence="1 2">
    <name type="scientific">Mytilus edulis</name>
    <name type="common">Blue mussel</name>
    <dbReference type="NCBI Taxonomy" id="6550"/>
    <lineage>
        <taxon>Eukaryota</taxon>
        <taxon>Metazoa</taxon>
        <taxon>Spiralia</taxon>
        <taxon>Lophotrochozoa</taxon>
        <taxon>Mollusca</taxon>
        <taxon>Bivalvia</taxon>
        <taxon>Autobranchia</taxon>
        <taxon>Pteriomorphia</taxon>
        <taxon>Mytilida</taxon>
        <taxon>Mytiloidea</taxon>
        <taxon>Mytilidae</taxon>
        <taxon>Mytilinae</taxon>
        <taxon>Mytilus</taxon>
    </lineage>
</organism>
<accession>A0A8S3SRQ5</accession>
<dbReference type="AlphaFoldDB" id="A0A8S3SRQ5"/>
<dbReference type="Gene3D" id="2.120.10.30">
    <property type="entry name" value="TolB, C-terminal domain"/>
    <property type="match status" value="1"/>
</dbReference>
<dbReference type="SUPFAM" id="SSF101898">
    <property type="entry name" value="NHL repeat"/>
    <property type="match status" value="1"/>
</dbReference>
<evidence type="ECO:0000313" key="1">
    <source>
        <dbReference type="EMBL" id="CAG2224322.1"/>
    </source>
</evidence>
<gene>
    <name evidence="1" type="ORF">MEDL_37545</name>
</gene>